<gene>
    <name evidence="1" type="ORF">FPL11_01480</name>
</gene>
<dbReference type="Gene3D" id="1.10.1510.10">
    <property type="entry name" value="Uncharacterised protein YqeY/AIM41 PF09424, N-terminal domain"/>
    <property type="match status" value="1"/>
</dbReference>
<comment type="caution">
    <text evidence="1">The sequence shown here is derived from an EMBL/GenBank/DDBJ whole genome shotgun (WGS) entry which is preliminary data.</text>
</comment>
<reference evidence="1 2" key="1">
    <citation type="submission" date="2019-07" db="EMBL/GenBank/DDBJ databases">
        <title>Reclasification of Spiribacter aquaticus.</title>
        <authorList>
            <person name="Leon M.J."/>
            <person name="Sanchez-Porro C."/>
            <person name="Ventosa A."/>
        </authorList>
    </citation>
    <scope>NUCLEOTIDE SEQUENCE [LARGE SCALE GENOMIC DNA]</scope>
    <source>
        <strain evidence="1 2">SP30</strain>
    </source>
</reference>
<name>A0A557RMQ1_9GAMM</name>
<dbReference type="InterPro" id="IPR003789">
    <property type="entry name" value="Asn/Gln_tRNA_amidoTrase-B-like"/>
</dbReference>
<dbReference type="SUPFAM" id="SSF89095">
    <property type="entry name" value="GatB/YqeY motif"/>
    <property type="match status" value="1"/>
</dbReference>
<evidence type="ECO:0000313" key="2">
    <source>
        <dbReference type="Proteomes" id="UP000316688"/>
    </source>
</evidence>
<dbReference type="AlphaFoldDB" id="A0A557RMQ1"/>
<dbReference type="Proteomes" id="UP000316688">
    <property type="component" value="Unassembled WGS sequence"/>
</dbReference>
<dbReference type="PANTHER" id="PTHR28055">
    <property type="entry name" value="ALTERED INHERITANCE OF MITOCHONDRIA PROTEIN 41, MITOCHONDRIAL"/>
    <property type="match status" value="1"/>
</dbReference>
<keyword evidence="2" id="KW-1185">Reference proteome</keyword>
<dbReference type="InterPro" id="IPR023168">
    <property type="entry name" value="GatB_Yqey_C_2"/>
</dbReference>
<dbReference type="Pfam" id="PF09424">
    <property type="entry name" value="YqeY"/>
    <property type="match status" value="1"/>
</dbReference>
<protein>
    <submittedName>
        <fullName evidence="1">GatB/YqeY domain-containing protein</fullName>
    </submittedName>
</protein>
<evidence type="ECO:0000313" key="1">
    <source>
        <dbReference type="EMBL" id="TVO66388.1"/>
    </source>
</evidence>
<dbReference type="InterPro" id="IPR042184">
    <property type="entry name" value="YqeY/Aim41_N"/>
</dbReference>
<dbReference type="PANTHER" id="PTHR28055:SF1">
    <property type="entry name" value="ALTERED INHERITANCE OF MITOCHONDRIA PROTEIN 41, MITOCHONDRIAL"/>
    <property type="match status" value="1"/>
</dbReference>
<dbReference type="EMBL" id="VMKP01000001">
    <property type="protein sequence ID" value="TVO66388.1"/>
    <property type="molecule type" value="Genomic_DNA"/>
</dbReference>
<organism evidence="1 2">
    <name type="scientific">Spiribacter aquaticus</name>
    <dbReference type="NCBI Taxonomy" id="1935996"/>
    <lineage>
        <taxon>Bacteria</taxon>
        <taxon>Pseudomonadati</taxon>
        <taxon>Pseudomonadota</taxon>
        <taxon>Gammaproteobacteria</taxon>
        <taxon>Chromatiales</taxon>
        <taxon>Ectothiorhodospiraceae</taxon>
        <taxon>Spiribacter</taxon>
    </lineage>
</organism>
<proteinExistence type="predicted"/>
<dbReference type="InterPro" id="IPR019004">
    <property type="entry name" value="YqeY/Aim41"/>
</dbReference>
<dbReference type="GO" id="GO:0016884">
    <property type="term" value="F:carbon-nitrogen ligase activity, with glutamine as amido-N-donor"/>
    <property type="evidence" value="ECO:0007669"/>
    <property type="project" value="InterPro"/>
</dbReference>
<accession>A0A557RMQ1</accession>
<dbReference type="Gene3D" id="1.10.10.410">
    <property type="match status" value="1"/>
</dbReference>
<sequence>MSELGTQLSDAVKAAMRAGDKPRLGTLRMISAAIKQKEVDERRTLDDADVLAILDKMVKQRRESIEQYEAAGRAELAAAEKAEIEVIGEFLPKALDEAEIDARVAAAIEQTAAESVRDMGRVMAVLKPQMQGRADMSAVSARVKQHLA</sequence>